<evidence type="ECO:0000313" key="2">
    <source>
        <dbReference type="Proteomes" id="UP000198828"/>
    </source>
</evidence>
<gene>
    <name evidence="1" type="ORF">SAMN05660923_00968</name>
</gene>
<keyword evidence="2" id="KW-1185">Reference proteome</keyword>
<dbReference type="RefSeq" id="WP_159428612.1">
    <property type="nucleotide sequence ID" value="NZ_BSYN01000004.1"/>
</dbReference>
<name>A0A1H2UYU5_9FIRM</name>
<dbReference type="AlphaFoldDB" id="A0A1H2UYU5"/>
<protein>
    <submittedName>
        <fullName evidence="1">Uncharacterized protein</fullName>
    </submittedName>
</protein>
<organism evidence="1 2">
    <name type="scientific">Tepidimicrobium xylanilyticum</name>
    <dbReference type="NCBI Taxonomy" id="1123352"/>
    <lineage>
        <taxon>Bacteria</taxon>
        <taxon>Bacillati</taxon>
        <taxon>Bacillota</taxon>
        <taxon>Tissierellia</taxon>
        <taxon>Tissierellales</taxon>
        <taxon>Tepidimicrobiaceae</taxon>
        <taxon>Tepidimicrobium</taxon>
    </lineage>
</organism>
<evidence type="ECO:0000313" key="1">
    <source>
        <dbReference type="EMBL" id="SDW61235.1"/>
    </source>
</evidence>
<proteinExistence type="predicted"/>
<accession>A0A1H2UYU5</accession>
<sequence length="51" mass="5744">MKYLVENVELNGLWLTPICLDYYPCSSKGSVGCDLEIIRADSEPIVEPKIK</sequence>
<dbReference type="EMBL" id="FNNG01000003">
    <property type="protein sequence ID" value="SDW61235.1"/>
    <property type="molecule type" value="Genomic_DNA"/>
</dbReference>
<reference evidence="1 2" key="1">
    <citation type="submission" date="2016-10" db="EMBL/GenBank/DDBJ databases">
        <authorList>
            <person name="de Groot N.N."/>
        </authorList>
    </citation>
    <scope>NUCLEOTIDE SEQUENCE [LARGE SCALE GENOMIC DNA]</scope>
    <source>
        <strain evidence="1 2">DSM 23310</strain>
    </source>
</reference>
<dbReference type="Proteomes" id="UP000198828">
    <property type="component" value="Unassembled WGS sequence"/>
</dbReference>